<accession>A0ABR8B8R3</accession>
<feature type="domain" description="Effector-associated" evidence="7">
    <location>
        <begin position="7"/>
        <end position="130"/>
    </location>
</feature>
<keyword evidence="10" id="KW-1185">Reference proteome</keyword>
<dbReference type="InterPro" id="IPR007111">
    <property type="entry name" value="NACHT_NTPase"/>
</dbReference>
<dbReference type="InterPro" id="IPR027417">
    <property type="entry name" value="P-loop_NTPase"/>
</dbReference>
<dbReference type="PANTHER" id="PTHR46844">
    <property type="entry name" value="SLR5058 PROTEIN"/>
    <property type="match status" value="1"/>
</dbReference>
<evidence type="ECO:0000256" key="5">
    <source>
        <dbReference type="SAM" id="MobiDB-lite"/>
    </source>
</evidence>
<proteinExistence type="inferred from homology"/>
<keyword evidence="3" id="KW-0605">Phycobilisome</keyword>
<keyword evidence="4" id="KW-0456">Lyase</keyword>
<evidence type="ECO:0000256" key="4">
    <source>
        <dbReference type="ARBA" id="ARBA00023239"/>
    </source>
</evidence>
<feature type="compositionally biased region" description="Basic and acidic residues" evidence="5">
    <location>
        <begin position="127"/>
        <end position="147"/>
    </location>
</feature>
<evidence type="ECO:0000313" key="10">
    <source>
        <dbReference type="Proteomes" id="UP000621307"/>
    </source>
</evidence>
<keyword evidence="2" id="KW-0042">Antenna complex</keyword>
<dbReference type="Pfam" id="PF13646">
    <property type="entry name" value="HEAT_2"/>
    <property type="match status" value="1"/>
</dbReference>
<dbReference type="SUPFAM" id="SSF48371">
    <property type="entry name" value="ARM repeat"/>
    <property type="match status" value="1"/>
</dbReference>
<dbReference type="EMBL" id="JACJQL010000001">
    <property type="protein sequence ID" value="MBD2249899.1"/>
    <property type="molecule type" value="Genomic_DNA"/>
</dbReference>
<dbReference type="SMART" id="SM00567">
    <property type="entry name" value="EZ_HEAT"/>
    <property type="match status" value="3"/>
</dbReference>
<dbReference type="Pfam" id="PF22730">
    <property type="entry name" value="NCC-H"/>
    <property type="match status" value="1"/>
</dbReference>
<organism evidence="9 10">
    <name type="scientific">Nostoc parmelioides FACHB-3921</name>
    <dbReference type="NCBI Taxonomy" id="2692909"/>
    <lineage>
        <taxon>Bacteria</taxon>
        <taxon>Bacillati</taxon>
        <taxon>Cyanobacteriota</taxon>
        <taxon>Cyanophyceae</taxon>
        <taxon>Nostocales</taxon>
        <taxon>Nostocaceae</taxon>
        <taxon>Nostoc</taxon>
    </lineage>
</organism>
<dbReference type="Gene3D" id="1.25.10.10">
    <property type="entry name" value="Leucine-rich Repeat Variant"/>
    <property type="match status" value="1"/>
</dbReference>
<dbReference type="InterPro" id="IPR004155">
    <property type="entry name" value="PBS_lyase_HEAT"/>
</dbReference>
<comment type="caution">
    <text evidence="9">The sequence shown here is derived from an EMBL/GenBank/DDBJ whole genome shotgun (WGS) entry which is preliminary data.</text>
</comment>
<feature type="region of interest" description="Disordered" evidence="5">
    <location>
        <begin position="127"/>
        <end position="156"/>
    </location>
</feature>
<dbReference type="RefSeq" id="WP_190565299.1">
    <property type="nucleotide sequence ID" value="NZ_JACJQL010000001.1"/>
</dbReference>
<dbReference type="InterPro" id="IPR054570">
    <property type="entry name" value="NCC-H_dom"/>
</dbReference>
<dbReference type="InterPro" id="IPR011989">
    <property type="entry name" value="ARM-like"/>
</dbReference>
<reference evidence="9 10" key="1">
    <citation type="journal article" date="2020" name="ISME J.">
        <title>Comparative genomics reveals insights into cyanobacterial evolution and habitat adaptation.</title>
        <authorList>
            <person name="Chen M.Y."/>
            <person name="Teng W.K."/>
            <person name="Zhao L."/>
            <person name="Hu C.X."/>
            <person name="Zhou Y.K."/>
            <person name="Han B.P."/>
            <person name="Song L.R."/>
            <person name="Shu W.S."/>
        </authorList>
    </citation>
    <scope>NUCLEOTIDE SEQUENCE [LARGE SCALE GENOMIC DNA]</scope>
    <source>
        <strain evidence="9 10">FACHB-3921</strain>
    </source>
</reference>
<evidence type="ECO:0000259" key="8">
    <source>
        <dbReference type="Pfam" id="PF22730"/>
    </source>
</evidence>
<dbReference type="SUPFAM" id="SSF52540">
    <property type="entry name" value="P-loop containing nucleoside triphosphate hydrolases"/>
    <property type="match status" value="1"/>
</dbReference>
<sequence>MARASYGPEAKKRSRHLLQVLLAYANDELDCDEVALDALRPQIQTRWQSETRLVVRTKVRFLQALTGLTSGELTSEQIKEALKRFADFLEILEDNRPSRSGSETWHFTLNLWYKRQDTAANLQKFDSHWESRRPEKSKEVTAAKADKQANPLTPYPNWQELCRANLNNRLTTNPLTSADGVTFELNQVYVPLGLVQRKQRLRHRDDVTPQEGSRLYEPEDLDITQTFDHNEFIQQVLGKKQSQRIAIVGEPGAGKTTFLQRIAAWVLENTADLPVWISLADLQSKTLEQYLTQDWLPSAMRKFRVPPELEDAFCEQFNQGRVWLLLDAVDEMAIESTSALAKIASFLKGWVGDATIILTCRLNVWDGGKNALENFDTYCNLHFTYGLDQTQDRIGQFICRWFQYNPALGAKLRHELNQPERRRVKDTVKNPLRLALLCRIWGITQGELPYSKAMLYQQFVEAIYEWKQDIFPTTSTQRQELNRALGKLALLAIAQTQTKFRLRHRFVCQVLGAPDDGLFQLALQLGWLNQVGISETQGEKVYAFYHPTFQEYFAAQAITDWGVVKDYLLSEESSYRIFEPQWREVILLWLGRDDVPQVEKEALINALMQFEDGCGGFYNYQASFLAAQGIAEFSNCQQAEGIIQQLIKWRFGYFDSQKQKWCRYPSPIVEGARIALLKTDRLKAIACLEQFITSCDNEFDSWNAAYSLGKIFDPGNKIAIASLENLVKIARHETIRWQAAYSLGRVDAENPTAMTALLQIIATTDNESTRRKAAYSLGKLDSHNATAITTLEKIAQSATDSSQRRQAAENLATLRGEEITHKWQGKRQQKQKVLYPVPEKITALIRGISLCEDEDTKRRRAYKLAQLDPGNKIALTTLLQLLKSTQRESLRKRTADNLKEILIDAQLPQVIFYLKDCFSPTVREHELELHRDCYKLLWYCAENLTYQEFYQCWHIL</sequence>
<dbReference type="PANTHER" id="PTHR46844:SF1">
    <property type="entry name" value="SLR5058 PROTEIN"/>
    <property type="match status" value="1"/>
</dbReference>
<feature type="domain" description="NACHT C-terminal Cysteine and Histidine-containing" evidence="8">
    <location>
        <begin position="927"/>
        <end position="954"/>
    </location>
</feature>
<dbReference type="InterPro" id="IPR045434">
    <property type="entry name" value="EAD4"/>
</dbReference>
<evidence type="ECO:0000256" key="2">
    <source>
        <dbReference type="ARBA" id="ARBA00022549"/>
    </source>
</evidence>
<evidence type="ECO:0000259" key="6">
    <source>
        <dbReference type="Pfam" id="PF05729"/>
    </source>
</evidence>
<feature type="domain" description="NACHT" evidence="6">
    <location>
        <begin position="244"/>
        <end position="366"/>
    </location>
</feature>
<dbReference type="Proteomes" id="UP000621307">
    <property type="component" value="Unassembled WGS sequence"/>
</dbReference>
<gene>
    <name evidence="9" type="ORF">H6G14_01070</name>
</gene>
<evidence type="ECO:0000259" key="7">
    <source>
        <dbReference type="Pfam" id="PF19959"/>
    </source>
</evidence>
<dbReference type="InterPro" id="IPR016024">
    <property type="entry name" value="ARM-type_fold"/>
</dbReference>
<evidence type="ECO:0000313" key="9">
    <source>
        <dbReference type="EMBL" id="MBD2249899.1"/>
    </source>
</evidence>
<dbReference type="Pfam" id="PF19959">
    <property type="entry name" value="EAD4"/>
    <property type="match status" value="1"/>
</dbReference>
<protein>
    <submittedName>
        <fullName evidence="9">HEAT repeat domain-containing protein</fullName>
    </submittedName>
</protein>
<name>A0ABR8B8R3_9NOSO</name>
<evidence type="ECO:0000256" key="3">
    <source>
        <dbReference type="ARBA" id="ARBA00022738"/>
    </source>
</evidence>
<evidence type="ECO:0000256" key="1">
    <source>
        <dbReference type="ARBA" id="ARBA00009299"/>
    </source>
</evidence>
<comment type="similarity">
    <text evidence="1">Belongs to the CpcE/RpcE/PecE family.</text>
</comment>
<dbReference type="Gene3D" id="3.40.50.300">
    <property type="entry name" value="P-loop containing nucleotide triphosphate hydrolases"/>
    <property type="match status" value="1"/>
</dbReference>
<dbReference type="Pfam" id="PF05729">
    <property type="entry name" value="NACHT"/>
    <property type="match status" value="1"/>
</dbReference>